<dbReference type="Gene3D" id="1.20.1280.50">
    <property type="match status" value="1"/>
</dbReference>
<proteinExistence type="predicted"/>
<accession>A0A261XVI7</accession>
<comment type="caution">
    <text evidence="2">The sequence shown here is derived from an EMBL/GenBank/DDBJ whole genome shotgun (WGS) entry which is preliminary data.</text>
</comment>
<evidence type="ECO:0000259" key="1">
    <source>
        <dbReference type="PROSITE" id="PS50181"/>
    </source>
</evidence>
<evidence type="ECO:0000313" key="2">
    <source>
        <dbReference type="EMBL" id="OZJ02348.1"/>
    </source>
</evidence>
<name>A0A261XVI7_9FUNG</name>
<protein>
    <recommendedName>
        <fullName evidence="1">F-box domain-containing protein</fullName>
    </recommendedName>
</protein>
<dbReference type="CDD" id="cd09917">
    <property type="entry name" value="F-box_SF"/>
    <property type="match status" value="1"/>
</dbReference>
<gene>
    <name evidence="2" type="ORF">BZG36_04386</name>
</gene>
<dbReference type="AlphaFoldDB" id="A0A261XVI7"/>
<dbReference type="PROSITE" id="PS50181">
    <property type="entry name" value="FBOX"/>
    <property type="match status" value="1"/>
</dbReference>
<dbReference type="Pfam" id="PF12937">
    <property type="entry name" value="F-box-like"/>
    <property type="match status" value="1"/>
</dbReference>
<dbReference type="EMBL" id="MVBO01000161">
    <property type="protein sequence ID" value="OZJ02348.1"/>
    <property type="molecule type" value="Genomic_DNA"/>
</dbReference>
<dbReference type="SUPFAM" id="SSF81383">
    <property type="entry name" value="F-box domain"/>
    <property type="match status" value="1"/>
</dbReference>
<sequence length="273" mass="31941">MAHVDMLSPMLSCRLSADLALRVPWNQLPVFPVEILLSILSYLHPLELWRLRSVSRTFDELCTTTLLTKVRDEQWRIELSAATYSFYPIGHYPHYSKMMLQCTGFHRERKTCIFRPQPAHVNCFLQELPPNTTLSMQEISLFLLKWLDKGLRTVPRRSDLCPPIGYAYPSHMWGSYLNAATVCACPPYHHRQYLPITLSPYPHITYTPEIALRYHVWLRDQERCEACENEHCGRRHTAFVLVDEIEVAVSWLLDGFAQKEVDQMRVFDPQLSY</sequence>
<organism evidence="2 3">
    <name type="scientific">Bifiguratus adelaidae</name>
    <dbReference type="NCBI Taxonomy" id="1938954"/>
    <lineage>
        <taxon>Eukaryota</taxon>
        <taxon>Fungi</taxon>
        <taxon>Fungi incertae sedis</taxon>
        <taxon>Mucoromycota</taxon>
        <taxon>Mucoromycotina</taxon>
        <taxon>Endogonomycetes</taxon>
        <taxon>Endogonales</taxon>
        <taxon>Endogonales incertae sedis</taxon>
        <taxon>Bifiguratus</taxon>
    </lineage>
</organism>
<keyword evidence="3" id="KW-1185">Reference proteome</keyword>
<reference evidence="2 3" key="1">
    <citation type="journal article" date="2017" name="Mycologia">
        <title>Bifiguratus adelaidae, gen. et sp. nov., a new member of Mucoromycotina in endophytic and soil-dwelling habitats.</title>
        <authorList>
            <person name="Torres-Cruz T.J."/>
            <person name="Billingsley Tobias T.L."/>
            <person name="Almatruk M."/>
            <person name="Hesse C."/>
            <person name="Kuske C.R."/>
            <person name="Desiro A."/>
            <person name="Benucci G.M."/>
            <person name="Bonito G."/>
            <person name="Stajich J.E."/>
            <person name="Dunlap C."/>
            <person name="Arnold A.E."/>
            <person name="Porras-Alfaro A."/>
        </authorList>
    </citation>
    <scope>NUCLEOTIDE SEQUENCE [LARGE SCALE GENOMIC DNA]</scope>
    <source>
        <strain evidence="2 3">AZ0501</strain>
    </source>
</reference>
<feature type="domain" description="F-box" evidence="1">
    <location>
        <begin position="25"/>
        <end position="78"/>
    </location>
</feature>
<dbReference type="InterPro" id="IPR001810">
    <property type="entry name" value="F-box_dom"/>
</dbReference>
<dbReference type="InterPro" id="IPR036047">
    <property type="entry name" value="F-box-like_dom_sf"/>
</dbReference>
<dbReference type="OrthoDB" id="2322499at2759"/>
<evidence type="ECO:0000313" key="3">
    <source>
        <dbReference type="Proteomes" id="UP000242875"/>
    </source>
</evidence>
<dbReference type="Proteomes" id="UP000242875">
    <property type="component" value="Unassembled WGS sequence"/>
</dbReference>